<dbReference type="SUPFAM" id="SSF56112">
    <property type="entry name" value="Protein kinase-like (PK-like)"/>
    <property type="match status" value="1"/>
</dbReference>
<comment type="caution">
    <text evidence="1">The sequence shown here is derived from an EMBL/GenBank/DDBJ whole genome shotgun (WGS) entry which is preliminary data.</text>
</comment>
<dbReference type="EMBL" id="VSSQ01089964">
    <property type="protein sequence ID" value="MPN36045.1"/>
    <property type="molecule type" value="Genomic_DNA"/>
</dbReference>
<dbReference type="PANTHER" id="PTHR39179:SF1">
    <property type="entry name" value="SPORE COAT PROTEIN I"/>
    <property type="match status" value="1"/>
</dbReference>
<gene>
    <name evidence="1" type="ORF">SDC9_183550</name>
</gene>
<sequence length="92" mass="11296">MSKKSYAWNFEKAKRIIESYNSVNKLTTEELEVMLALIIFPHKFWKLGKKRYVKHKNWNEQKYSNKLKKILSESILQQKFIEEYIEYITNYI</sequence>
<dbReference type="InterPro" id="IPR011009">
    <property type="entry name" value="Kinase-like_dom_sf"/>
</dbReference>
<reference evidence="1" key="1">
    <citation type="submission" date="2019-08" db="EMBL/GenBank/DDBJ databases">
        <authorList>
            <person name="Kucharzyk K."/>
            <person name="Murdoch R.W."/>
            <person name="Higgins S."/>
            <person name="Loffler F."/>
        </authorList>
    </citation>
    <scope>NUCLEOTIDE SEQUENCE</scope>
</reference>
<name>A0A645HAI7_9ZZZZ</name>
<dbReference type="PANTHER" id="PTHR39179">
    <property type="entry name" value="SPORE COAT PROTEIN I"/>
    <property type="match status" value="1"/>
</dbReference>
<proteinExistence type="predicted"/>
<protein>
    <submittedName>
        <fullName evidence="1">Uncharacterized protein</fullName>
    </submittedName>
</protein>
<accession>A0A645HAI7</accession>
<dbReference type="Gene3D" id="3.90.1200.10">
    <property type="match status" value="1"/>
</dbReference>
<dbReference type="GO" id="GO:0042601">
    <property type="term" value="C:endospore-forming forespore"/>
    <property type="evidence" value="ECO:0007669"/>
    <property type="project" value="TreeGrafter"/>
</dbReference>
<evidence type="ECO:0000313" key="1">
    <source>
        <dbReference type="EMBL" id="MPN36045.1"/>
    </source>
</evidence>
<dbReference type="InterPro" id="IPR047175">
    <property type="entry name" value="CotS-like"/>
</dbReference>
<organism evidence="1">
    <name type="scientific">bioreactor metagenome</name>
    <dbReference type="NCBI Taxonomy" id="1076179"/>
    <lineage>
        <taxon>unclassified sequences</taxon>
        <taxon>metagenomes</taxon>
        <taxon>ecological metagenomes</taxon>
    </lineage>
</organism>
<dbReference type="AlphaFoldDB" id="A0A645HAI7"/>